<evidence type="ECO:0000256" key="3">
    <source>
        <dbReference type="ARBA" id="ARBA00011977"/>
    </source>
</evidence>
<evidence type="ECO:0000256" key="6">
    <source>
        <dbReference type="ARBA" id="ARBA00022691"/>
    </source>
</evidence>
<evidence type="ECO:0000256" key="4">
    <source>
        <dbReference type="ARBA" id="ARBA00022603"/>
    </source>
</evidence>
<evidence type="ECO:0000313" key="10">
    <source>
        <dbReference type="Proteomes" id="UP000001887"/>
    </source>
</evidence>
<dbReference type="Proteomes" id="UP000001887">
    <property type="component" value="Chromosome"/>
</dbReference>
<dbReference type="PANTHER" id="PTHR23417:SF14">
    <property type="entry name" value="PENTACOTRIPEPTIDE-REPEAT REGION OF PRORP DOMAIN-CONTAINING PROTEIN"/>
    <property type="match status" value="1"/>
</dbReference>
<evidence type="ECO:0000256" key="5">
    <source>
        <dbReference type="ARBA" id="ARBA00022679"/>
    </source>
</evidence>
<comment type="catalytic activity">
    <reaction evidence="1">
        <text>guanosine(46) in tRNA + S-adenosyl-L-methionine = N(7)-methylguanosine(46) in tRNA + S-adenosyl-L-homocysteine</text>
        <dbReference type="Rhea" id="RHEA:42708"/>
        <dbReference type="Rhea" id="RHEA-COMP:10188"/>
        <dbReference type="Rhea" id="RHEA-COMP:10189"/>
        <dbReference type="ChEBI" id="CHEBI:57856"/>
        <dbReference type="ChEBI" id="CHEBI:59789"/>
        <dbReference type="ChEBI" id="CHEBI:74269"/>
        <dbReference type="ChEBI" id="CHEBI:74480"/>
        <dbReference type="EC" id="2.1.1.33"/>
    </reaction>
</comment>
<dbReference type="STRING" id="530564.Psta_0505"/>
<dbReference type="Gene3D" id="3.40.50.150">
    <property type="entry name" value="Vaccinia Virus protein VP39"/>
    <property type="match status" value="1"/>
</dbReference>
<dbReference type="KEGG" id="psl:Psta_0505"/>
<organism evidence="9 10">
    <name type="scientific">Pirellula staleyi (strain ATCC 27377 / DSM 6068 / ICPB 4128)</name>
    <name type="common">Pirella staleyi</name>
    <dbReference type="NCBI Taxonomy" id="530564"/>
    <lineage>
        <taxon>Bacteria</taxon>
        <taxon>Pseudomonadati</taxon>
        <taxon>Planctomycetota</taxon>
        <taxon>Planctomycetia</taxon>
        <taxon>Pirellulales</taxon>
        <taxon>Pirellulaceae</taxon>
        <taxon>Pirellula</taxon>
    </lineage>
</organism>
<dbReference type="PANTHER" id="PTHR23417">
    <property type="entry name" value="3-DEOXY-D-MANNO-OCTULOSONIC-ACID TRANSFERASE/TRNA GUANINE-N 7 - -METHYLTRANSFERASE"/>
    <property type="match status" value="1"/>
</dbReference>
<name>D2R3G1_PIRSD</name>
<protein>
    <recommendedName>
        <fullName evidence="3">tRNA (guanine(46)-N(7))-methyltransferase</fullName>
        <ecNumber evidence="3">2.1.1.33</ecNumber>
    </recommendedName>
</protein>
<evidence type="ECO:0000313" key="9">
    <source>
        <dbReference type="EMBL" id="ADB15192.1"/>
    </source>
</evidence>
<dbReference type="EMBL" id="CP001848">
    <property type="protein sequence ID" value="ADB15192.1"/>
    <property type="molecule type" value="Genomic_DNA"/>
</dbReference>
<dbReference type="InterPro" id="IPR029063">
    <property type="entry name" value="SAM-dependent_MTases_sf"/>
</dbReference>
<dbReference type="OrthoDB" id="210480at2"/>
<dbReference type="PROSITE" id="PS51625">
    <property type="entry name" value="SAM_MT_TRMB"/>
    <property type="match status" value="1"/>
</dbReference>
<accession>D2R3G1</accession>
<dbReference type="CDD" id="cd02440">
    <property type="entry name" value="AdoMet_MTases"/>
    <property type="match status" value="1"/>
</dbReference>
<dbReference type="HOGENOM" id="CLU_1081407_0_0_0"/>
<keyword evidence="7" id="KW-0819">tRNA processing</keyword>
<dbReference type="InterPro" id="IPR003358">
    <property type="entry name" value="tRNA_(Gua-N-7)_MeTrfase_Trmb"/>
</dbReference>
<reference evidence="9 10" key="1">
    <citation type="journal article" date="2009" name="Stand. Genomic Sci.">
        <title>Complete genome sequence of Pirellula staleyi type strain (ATCC 27377).</title>
        <authorList>
            <person name="Clum A."/>
            <person name="Tindall B.J."/>
            <person name="Sikorski J."/>
            <person name="Ivanova N."/>
            <person name="Mavrommatis K."/>
            <person name="Lucas S."/>
            <person name="Glavina del Rio T."/>
            <person name="Nolan M."/>
            <person name="Chen F."/>
            <person name="Tice H."/>
            <person name="Pitluck S."/>
            <person name="Cheng J.F."/>
            <person name="Chertkov O."/>
            <person name="Brettin T."/>
            <person name="Han C."/>
            <person name="Detter J.C."/>
            <person name="Kuske C."/>
            <person name="Bruce D."/>
            <person name="Goodwin L."/>
            <person name="Ovchinikova G."/>
            <person name="Pati A."/>
            <person name="Mikhailova N."/>
            <person name="Chen A."/>
            <person name="Palaniappan K."/>
            <person name="Land M."/>
            <person name="Hauser L."/>
            <person name="Chang Y.J."/>
            <person name="Jeffries C.D."/>
            <person name="Chain P."/>
            <person name="Rohde M."/>
            <person name="Goker M."/>
            <person name="Bristow J."/>
            <person name="Eisen J.A."/>
            <person name="Markowitz V."/>
            <person name="Hugenholtz P."/>
            <person name="Kyrpides N.C."/>
            <person name="Klenk H.P."/>
            <person name="Lapidus A."/>
        </authorList>
    </citation>
    <scope>NUCLEOTIDE SEQUENCE [LARGE SCALE GENOMIC DNA]</scope>
    <source>
        <strain evidence="10">ATCC 27377 / DSM 6068 / ICPB 4128</strain>
    </source>
</reference>
<dbReference type="GO" id="GO:0008176">
    <property type="term" value="F:tRNA (guanine(46)-N7)-methyltransferase activity"/>
    <property type="evidence" value="ECO:0007669"/>
    <property type="project" value="UniProtKB-EC"/>
</dbReference>
<dbReference type="EC" id="2.1.1.33" evidence="3"/>
<keyword evidence="5 9" id="KW-0808">Transferase</keyword>
<dbReference type="GO" id="GO:0043527">
    <property type="term" value="C:tRNA methyltransferase complex"/>
    <property type="evidence" value="ECO:0007669"/>
    <property type="project" value="TreeGrafter"/>
</dbReference>
<feature type="region of interest" description="Disordered" evidence="8">
    <location>
        <begin position="1"/>
        <end position="20"/>
    </location>
</feature>
<evidence type="ECO:0000256" key="7">
    <source>
        <dbReference type="ARBA" id="ARBA00022694"/>
    </source>
</evidence>
<dbReference type="eggNOG" id="COG0220">
    <property type="taxonomic scope" value="Bacteria"/>
</dbReference>
<dbReference type="AlphaFoldDB" id="D2R3G1"/>
<evidence type="ECO:0000256" key="8">
    <source>
        <dbReference type="SAM" id="MobiDB-lite"/>
    </source>
</evidence>
<gene>
    <name evidence="9" type="ordered locus">Psta_0505</name>
</gene>
<keyword evidence="10" id="KW-1185">Reference proteome</keyword>
<keyword evidence="6" id="KW-0949">S-adenosyl-L-methionine</keyword>
<dbReference type="Pfam" id="PF02390">
    <property type="entry name" value="Methyltransf_4"/>
    <property type="match status" value="1"/>
</dbReference>
<proteinExistence type="predicted"/>
<comment type="function">
    <text evidence="2">Catalyzes the formation of N(7)-methylguanine at position 46 (m7G46) in tRNA.</text>
</comment>
<dbReference type="SUPFAM" id="SSF53335">
    <property type="entry name" value="S-adenosyl-L-methionine-dependent methyltransferases"/>
    <property type="match status" value="1"/>
</dbReference>
<keyword evidence="4 9" id="KW-0489">Methyltransferase</keyword>
<evidence type="ECO:0000256" key="2">
    <source>
        <dbReference type="ARBA" id="ARBA00003015"/>
    </source>
</evidence>
<sequence length="248" mass="28167">MRKQEPTDTSGDNDYGVPIPGNVLPETSWAKTAIKRLPPEGPLDFAAIFGRIAPVVLDLGCGNGRFTITSALKRPEIDHIATDILPMVIRYATRRANQRGLFNTRWVVSGAYELLDLYIAPQSVQEIHLYHPQPYHDTKESYKRLITPEFMTMVYRSLRPDGLLVIQTDNKPYWQYVQKVLPGIFDWKEQKSAWPDAPQGRTRREIYARNHGLPIYRGYGSPLAGFDAPALEKWASSQPLPRFATSGR</sequence>
<evidence type="ECO:0000256" key="1">
    <source>
        <dbReference type="ARBA" id="ARBA00000142"/>
    </source>
</evidence>